<dbReference type="SUPFAM" id="SSF82784">
    <property type="entry name" value="OsmC-like"/>
    <property type="match status" value="1"/>
</dbReference>
<dbReference type="AlphaFoldDB" id="A0A6I4NK29"/>
<reference evidence="1 2" key="1">
    <citation type="submission" date="2019-12" db="EMBL/GenBank/DDBJ databases">
        <authorList>
            <person name="Kim Y.S."/>
        </authorList>
    </citation>
    <scope>NUCLEOTIDE SEQUENCE [LARGE SCALE GENOMIC DNA]</scope>
    <source>
        <strain evidence="1 2">GA093</strain>
    </source>
</reference>
<organism evidence="1 2">
    <name type="scientific">Flavobacterium hydrocarbonoxydans</name>
    <dbReference type="NCBI Taxonomy" id="2683249"/>
    <lineage>
        <taxon>Bacteria</taxon>
        <taxon>Pseudomonadati</taxon>
        <taxon>Bacteroidota</taxon>
        <taxon>Flavobacteriia</taxon>
        <taxon>Flavobacteriales</taxon>
        <taxon>Flavobacteriaceae</taxon>
        <taxon>Flavobacterium</taxon>
    </lineage>
</organism>
<comment type="caution">
    <text evidence="1">The sequence shown here is derived from an EMBL/GenBank/DDBJ whole genome shotgun (WGS) entry which is preliminary data.</text>
</comment>
<evidence type="ECO:0000313" key="2">
    <source>
        <dbReference type="Proteomes" id="UP000471501"/>
    </source>
</evidence>
<dbReference type="EMBL" id="WSTB01000001">
    <property type="protein sequence ID" value="MWB92935.1"/>
    <property type="molecule type" value="Genomic_DNA"/>
</dbReference>
<sequence>MKTSQEYQVDLECQLNGTAKVSAVIFNNDIQVSSYSCLKNLDEDAWSAEHLFLAAVESSYMTAFFNTARNKGLKFKRFKSSARASIVLSDEFSEITDIVLRPMAVIEERKMINKTLKIFSICKEHSLVLKALKVRMHIFPSVSLE</sequence>
<dbReference type="InterPro" id="IPR036102">
    <property type="entry name" value="OsmC/Ohrsf"/>
</dbReference>
<dbReference type="RefSeq" id="WP_160372876.1">
    <property type="nucleotide sequence ID" value="NZ_WSTB01000001.1"/>
</dbReference>
<proteinExistence type="predicted"/>
<evidence type="ECO:0008006" key="3">
    <source>
        <dbReference type="Google" id="ProtNLM"/>
    </source>
</evidence>
<gene>
    <name evidence="1" type="ORF">GON26_01030</name>
</gene>
<protein>
    <recommendedName>
        <fullName evidence="3">OsmC-like protein</fullName>
    </recommendedName>
</protein>
<name>A0A6I4NK29_9FLAO</name>
<dbReference type="Gene3D" id="3.30.300.20">
    <property type="match status" value="1"/>
</dbReference>
<dbReference type="Proteomes" id="UP000471501">
    <property type="component" value="Unassembled WGS sequence"/>
</dbReference>
<keyword evidence="2" id="KW-1185">Reference proteome</keyword>
<accession>A0A6I4NK29</accession>
<dbReference type="InterPro" id="IPR015946">
    <property type="entry name" value="KH_dom-like_a/b"/>
</dbReference>
<evidence type="ECO:0000313" key="1">
    <source>
        <dbReference type="EMBL" id="MWB92935.1"/>
    </source>
</evidence>